<evidence type="ECO:0000313" key="4">
    <source>
        <dbReference type="Proteomes" id="UP001281447"/>
    </source>
</evidence>
<evidence type="ECO:0000256" key="1">
    <source>
        <dbReference type="ARBA" id="ARBA00010457"/>
    </source>
</evidence>
<dbReference type="CDD" id="cd00305">
    <property type="entry name" value="Cu-Zn_Superoxide_Dismutase"/>
    <property type="match status" value="1"/>
</dbReference>
<dbReference type="SUPFAM" id="SSF49329">
    <property type="entry name" value="Cu,Zn superoxide dismutase-like"/>
    <property type="match status" value="1"/>
</dbReference>
<proteinExistence type="inferred from homology"/>
<comment type="similarity">
    <text evidence="1">Belongs to the Cu-Zn superoxide dismutase family.</text>
</comment>
<gene>
    <name evidence="3" type="ORF">RWE15_00330</name>
</gene>
<evidence type="ECO:0000313" key="3">
    <source>
        <dbReference type="EMBL" id="MDY0393157.1"/>
    </source>
</evidence>
<sequence>MRFFTTFFIMIVFLAACQHQSPTTKKVQLYNHSGDQVGSAELEEESNGVKIKLKAEGLSPGFHGIHIHEHPKCTGNDFKSAGNHLNPEKKQHGPMNPKGPHLGDLPNIHADDDGKVKEELMLSGATLKEGKKSLLLKDGTSLVITAGKDDGLSQPAGNSGKRIICGKIIADE</sequence>
<protein>
    <submittedName>
        <fullName evidence="3">Superoxide dismutase family protein</fullName>
    </submittedName>
</protein>
<accession>A0ABU5C354</accession>
<dbReference type="Pfam" id="PF00080">
    <property type="entry name" value="Sod_Cu"/>
    <property type="match status" value="1"/>
</dbReference>
<dbReference type="InterPro" id="IPR001424">
    <property type="entry name" value="SOD_Cu_Zn_dom"/>
</dbReference>
<dbReference type="EMBL" id="JAWDIP010000003">
    <property type="protein sequence ID" value="MDY0393157.1"/>
    <property type="molecule type" value="Genomic_DNA"/>
</dbReference>
<dbReference type="InterPro" id="IPR024134">
    <property type="entry name" value="SOD_Cu/Zn_/chaperone"/>
</dbReference>
<dbReference type="Gene3D" id="2.60.40.200">
    <property type="entry name" value="Superoxide dismutase, copper/zinc binding domain"/>
    <property type="match status" value="1"/>
</dbReference>
<feature type="domain" description="Superoxide dismutase copper/zinc binding" evidence="2">
    <location>
        <begin position="38"/>
        <end position="168"/>
    </location>
</feature>
<comment type="caution">
    <text evidence="3">The sequence shown here is derived from an EMBL/GenBank/DDBJ whole genome shotgun (WGS) entry which is preliminary data.</text>
</comment>
<dbReference type="PROSITE" id="PS51257">
    <property type="entry name" value="PROKAR_LIPOPROTEIN"/>
    <property type="match status" value="1"/>
</dbReference>
<name>A0ABU5C354_9BACI</name>
<evidence type="ECO:0000259" key="2">
    <source>
        <dbReference type="Pfam" id="PF00080"/>
    </source>
</evidence>
<keyword evidence="4" id="KW-1185">Reference proteome</keyword>
<reference evidence="3 4" key="1">
    <citation type="submission" date="2023-10" db="EMBL/GenBank/DDBJ databases">
        <title>Virgibacillus halophilus 5B73C genome.</title>
        <authorList>
            <person name="Miliotis G."/>
            <person name="Sengupta P."/>
            <person name="Hameed A."/>
            <person name="Chuvochina M."/>
            <person name="Mcdonagh F."/>
            <person name="Simpson A.C."/>
            <person name="Singh N.K."/>
            <person name="Rekha P.D."/>
            <person name="Raman K."/>
            <person name="Hugenholtz P."/>
            <person name="Venkateswaran K."/>
        </authorList>
    </citation>
    <scope>NUCLEOTIDE SEQUENCE [LARGE SCALE GENOMIC DNA]</scope>
    <source>
        <strain evidence="3 4">5B73C</strain>
    </source>
</reference>
<dbReference type="InterPro" id="IPR036423">
    <property type="entry name" value="SOD-like_Cu/Zn_dom_sf"/>
</dbReference>
<dbReference type="PANTHER" id="PTHR10003">
    <property type="entry name" value="SUPEROXIDE DISMUTASE CU-ZN -RELATED"/>
    <property type="match status" value="1"/>
</dbReference>
<organism evidence="3 4">
    <name type="scientific">Tigheibacillus halophilus</name>
    <dbReference type="NCBI Taxonomy" id="361280"/>
    <lineage>
        <taxon>Bacteria</taxon>
        <taxon>Bacillati</taxon>
        <taxon>Bacillota</taxon>
        <taxon>Bacilli</taxon>
        <taxon>Bacillales</taxon>
        <taxon>Bacillaceae</taxon>
        <taxon>Tigheibacillus</taxon>
    </lineage>
</organism>
<dbReference type="Proteomes" id="UP001281447">
    <property type="component" value="Unassembled WGS sequence"/>
</dbReference>